<feature type="compositionally biased region" description="Low complexity" evidence="1">
    <location>
        <begin position="20"/>
        <end position="29"/>
    </location>
</feature>
<feature type="region of interest" description="Disordered" evidence="1">
    <location>
        <begin position="1"/>
        <end position="56"/>
    </location>
</feature>
<accession>A0A9W7B219</accession>
<feature type="compositionally biased region" description="Polar residues" evidence="1">
    <location>
        <begin position="1"/>
        <end position="11"/>
    </location>
</feature>
<protein>
    <submittedName>
        <fullName evidence="2">Uncharacterized protein</fullName>
    </submittedName>
</protein>
<keyword evidence="3" id="KW-1185">Reference proteome</keyword>
<gene>
    <name evidence="2" type="ORF">TrST_g7903</name>
</gene>
<dbReference type="OrthoDB" id="10674160at2759"/>
<organism evidence="2 3">
    <name type="scientific">Triparma strigata</name>
    <dbReference type="NCBI Taxonomy" id="1606541"/>
    <lineage>
        <taxon>Eukaryota</taxon>
        <taxon>Sar</taxon>
        <taxon>Stramenopiles</taxon>
        <taxon>Ochrophyta</taxon>
        <taxon>Bolidophyceae</taxon>
        <taxon>Parmales</taxon>
        <taxon>Triparmaceae</taxon>
        <taxon>Triparma</taxon>
    </lineage>
</organism>
<dbReference type="EMBL" id="BRXY01000236">
    <property type="protein sequence ID" value="GMH79672.1"/>
    <property type="molecule type" value="Genomic_DNA"/>
</dbReference>
<feature type="region of interest" description="Disordered" evidence="1">
    <location>
        <begin position="586"/>
        <end position="605"/>
    </location>
</feature>
<dbReference type="Proteomes" id="UP001165085">
    <property type="component" value="Unassembled WGS sequence"/>
</dbReference>
<feature type="compositionally biased region" description="Low complexity" evidence="1">
    <location>
        <begin position="44"/>
        <end position="55"/>
    </location>
</feature>
<name>A0A9W7B219_9STRA</name>
<proteinExistence type="predicted"/>
<dbReference type="AlphaFoldDB" id="A0A9W7B219"/>
<reference evidence="3" key="1">
    <citation type="journal article" date="2023" name="Commun. Biol.">
        <title>Genome analysis of Parmales, the sister group of diatoms, reveals the evolutionary specialization of diatoms from phago-mixotrophs to photoautotrophs.</title>
        <authorList>
            <person name="Ban H."/>
            <person name="Sato S."/>
            <person name="Yoshikawa S."/>
            <person name="Yamada K."/>
            <person name="Nakamura Y."/>
            <person name="Ichinomiya M."/>
            <person name="Sato N."/>
            <person name="Blanc-Mathieu R."/>
            <person name="Endo H."/>
            <person name="Kuwata A."/>
            <person name="Ogata H."/>
        </authorList>
    </citation>
    <scope>NUCLEOTIDE SEQUENCE [LARGE SCALE GENOMIC DNA]</scope>
    <source>
        <strain evidence="3">NIES 3701</strain>
    </source>
</reference>
<feature type="compositionally biased region" description="Basic and acidic residues" evidence="1">
    <location>
        <begin position="595"/>
        <end position="605"/>
    </location>
</feature>
<sequence length="605" mass="66149">MNSTNPPVTNSGKRARAEEATTTSTSKGASGNSVRTRSSRAKPTIETTTTATTITNPPRASSVAELAMVFMLPSVVEFLVGPPKLAVSKEADFVTVGRLASISKDSAVSVRCDQLWKPAYVDVTGSVAEEYDHPSVRDSRASEVVYSTWTGERGLLNIFKPDSILAASHPSETKFFRALGMLLSRTCQICDAPAHGGSSFACLRLCKNCTATKLESQVLGPSHVNRFLLTKGDLKKAGISGIAITKYKKPDDSKKDAGFVTKELYGVKALEVACLNKYGSVENVVALGAEKKRAAKKKYDDSQKSEKPMKNRSVFEHLDIYDGDLSKFAKGVMGTFYNVMPLGYVNRDKVKSSYDPSRYTFTRCYQERVGPSDKQSYRVDDLMNVLLIKDLLKKSASVSATTSASPGVPFISLTPPHRDTFLGLEASSLVEGSFETSETHESMFGTMVSNGTTTAAILTIDKKNFYLVREEIYLEGCHVTSTRLLVHRNDNKGIPLVLLDAGEGEAEMEGPISPARFHPRLLSELRALGLPENTSLQDFIVSLLKALTPSRTLWKSWYANCRDIANPPSWRKIENSKSLQLKVMTAIGQDNSPATDKDKGTRTTK</sequence>
<comment type="caution">
    <text evidence="2">The sequence shown here is derived from an EMBL/GenBank/DDBJ whole genome shotgun (WGS) entry which is preliminary data.</text>
</comment>
<evidence type="ECO:0000313" key="3">
    <source>
        <dbReference type="Proteomes" id="UP001165085"/>
    </source>
</evidence>
<evidence type="ECO:0000256" key="1">
    <source>
        <dbReference type="SAM" id="MobiDB-lite"/>
    </source>
</evidence>
<evidence type="ECO:0000313" key="2">
    <source>
        <dbReference type="EMBL" id="GMH79672.1"/>
    </source>
</evidence>